<dbReference type="SUPFAM" id="SSF55120">
    <property type="entry name" value="Pseudouridine synthase"/>
    <property type="match status" value="1"/>
</dbReference>
<evidence type="ECO:0000256" key="2">
    <source>
        <dbReference type="ARBA" id="ARBA00022694"/>
    </source>
</evidence>
<evidence type="ECO:0000256" key="5">
    <source>
        <dbReference type="PIRSR" id="PIRSR001430-1"/>
    </source>
</evidence>
<proteinExistence type="inferred from homology"/>
<dbReference type="PANTHER" id="PTHR11142:SF0">
    <property type="entry name" value="TRNA PSEUDOURIDINE SYNTHASE-LIKE 1"/>
    <property type="match status" value="1"/>
</dbReference>
<dbReference type="InterPro" id="IPR020097">
    <property type="entry name" value="PsdUridine_synth_TruA_a/b_dom"/>
</dbReference>
<dbReference type="AlphaFoldDB" id="A0AA48IGM5"/>
<gene>
    <name evidence="4" type="primary">truA</name>
    <name evidence="9" type="ORF">CfP315_0086</name>
</gene>
<dbReference type="Gene3D" id="3.30.70.580">
    <property type="entry name" value="Pseudouridine synthase I, catalytic domain, N-terminal subdomain"/>
    <property type="match status" value="1"/>
</dbReference>
<reference evidence="9" key="1">
    <citation type="journal article" date="2023" name="ISME J.">
        <title>Emergence of putative energy parasites within Clostridia revealed by genome analysis of a novel endosymbiotic clade.</title>
        <authorList>
            <person name="Takahashi K."/>
            <person name="Kuwahara H."/>
            <person name="Horikawa Y."/>
            <person name="Izawa K."/>
            <person name="Kato D."/>
            <person name="Inagaki T."/>
            <person name="Yuki M."/>
            <person name="Ohkuma M."/>
            <person name="Hongoh Y."/>
        </authorList>
    </citation>
    <scope>NUCLEOTIDE SEQUENCE</scope>
    <source>
        <strain evidence="9">CfP3-15</strain>
    </source>
</reference>
<dbReference type="EMBL" id="AP027924">
    <property type="protein sequence ID" value="BED91585.1"/>
    <property type="molecule type" value="Genomic_DNA"/>
</dbReference>
<dbReference type="InterPro" id="IPR001406">
    <property type="entry name" value="PsdUridine_synth_TruA"/>
</dbReference>
<accession>A0AA48IGM5</accession>
<dbReference type="InterPro" id="IPR020094">
    <property type="entry name" value="TruA/RsuA/RluB/E/F_N"/>
</dbReference>
<evidence type="ECO:0000256" key="3">
    <source>
        <dbReference type="ARBA" id="ARBA00023235"/>
    </source>
</evidence>
<dbReference type="InterPro" id="IPR020103">
    <property type="entry name" value="PsdUridine_synth_cat_dom_sf"/>
</dbReference>
<keyword evidence="2 4" id="KW-0819">tRNA processing</keyword>
<feature type="binding site" evidence="4 6">
    <location>
        <position position="116"/>
    </location>
    <ligand>
        <name>substrate</name>
    </ligand>
</feature>
<evidence type="ECO:0000256" key="1">
    <source>
        <dbReference type="ARBA" id="ARBA00009375"/>
    </source>
</evidence>
<dbReference type="KEGG" id="ips:CfP315_0086"/>
<dbReference type="GO" id="GO:0003723">
    <property type="term" value="F:RNA binding"/>
    <property type="evidence" value="ECO:0007669"/>
    <property type="project" value="InterPro"/>
</dbReference>
<dbReference type="Proteomes" id="UP001337580">
    <property type="component" value="Chromosome"/>
</dbReference>
<comment type="catalytic activity">
    <reaction evidence="4 7">
        <text>uridine(38/39/40) in tRNA = pseudouridine(38/39/40) in tRNA</text>
        <dbReference type="Rhea" id="RHEA:22376"/>
        <dbReference type="Rhea" id="RHEA-COMP:10085"/>
        <dbReference type="Rhea" id="RHEA-COMP:10087"/>
        <dbReference type="ChEBI" id="CHEBI:65314"/>
        <dbReference type="ChEBI" id="CHEBI:65315"/>
        <dbReference type="EC" id="5.4.99.12"/>
    </reaction>
</comment>
<evidence type="ECO:0000259" key="8">
    <source>
        <dbReference type="Pfam" id="PF01416"/>
    </source>
</evidence>
<comment type="similarity">
    <text evidence="1 4 7">Belongs to the tRNA pseudouridine synthase TruA family.</text>
</comment>
<feature type="domain" description="Pseudouridine synthase I TruA alpha/beta" evidence="8">
    <location>
        <begin position="13"/>
        <end position="110"/>
    </location>
</feature>
<dbReference type="CDD" id="cd02570">
    <property type="entry name" value="PseudoU_synth_EcTruA"/>
    <property type="match status" value="1"/>
</dbReference>
<keyword evidence="3 4" id="KW-0413">Isomerase</keyword>
<comment type="function">
    <text evidence="4">Formation of pseudouridine at positions 38, 39 and 40 in the anticodon stem and loop of transfer RNAs.</text>
</comment>
<evidence type="ECO:0000256" key="7">
    <source>
        <dbReference type="RuleBase" id="RU003792"/>
    </source>
</evidence>
<dbReference type="PANTHER" id="PTHR11142">
    <property type="entry name" value="PSEUDOURIDYLATE SYNTHASE"/>
    <property type="match status" value="1"/>
</dbReference>
<dbReference type="GO" id="GO:0031119">
    <property type="term" value="P:tRNA pseudouridine synthesis"/>
    <property type="evidence" value="ECO:0007669"/>
    <property type="project" value="UniProtKB-UniRule"/>
</dbReference>
<dbReference type="HAMAP" id="MF_00171">
    <property type="entry name" value="TruA"/>
    <property type="match status" value="1"/>
</dbReference>
<protein>
    <recommendedName>
        <fullName evidence="4">tRNA pseudouridine synthase A</fullName>
        <ecNumber evidence="4">5.4.99.12</ecNumber>
    </recommendedName>
    <alternativeName>
        <fullName evidence="4">tRNA pseudouridine(38-40) synthase</fullName>
    </alternativeName>
    <alternativeName>
        <fullName evidence="4">tRNA pseudouridylate synthase I</fullName>
    </alternativeName>
    <alternativeName>
        <fullName evidence="4">tRNA-uridine isomerase I</fullName>
    </alternativeName>
</protein>
<dbReference type="InterPro" id="IPR020095">
    <property type="entry name" value="PsdUridine_synth_TruA_C"/>
</dbReference>
<feature type="active site" description="Nucleophile" evidence="4 5">
    <location>
        <position position="58"/>
    </location>
</feature>
<dbReference type="GO" id="GO:0160147">
    <property type="term" value="F:tRNA pseudouridine(38-40) synthase activity"/>
    <property type="evidence" value="ECO:0007669"/>
    <property type="project" value="UniProtKB-EC"/>
</dbReference>
<evidence type="ECO:0000256" key="6">
    <source>
        <dbReference type="PIRSR" id="PIRSR001430-2"/>
    </source>
</evidence>
<comment type="caution">
    <text evidence="4">Lacks conserved residue(s) required for the propagation of feature annotation.</text>
</comment>
<dbReference type="PIRSF" id="PIRSF001430">
    <property type="entry name" value="tRNA_psdUrid_synth"/>
    <property type="match status" value="1"/>
</dbReference>
<dbReference type="Gene3D" id="3.30.70.660">
    <property type="entry name" value="Pseudouridine synthase I, catalytic domain, C-terminal subdomain"/>
    <property type="match status" value="1"/>
</dbReference>
<dbReference type="NCBIfam" id="TIGR00071">
    <property type="entry name" value="hisT_truA"/>
    <property type="match status" value="1"/>
</dbReference>
<dbReference type="EC" id="5.4.99.12" evidence="4"/>
<feature type="domain" description="Pseudouridine synthase I TruA alpha/beta" evidence="8">
    <location>
        <begin position="149"/>
        <end position="252"/>
    </location>
</feature>
<dbReference type="Pfam" id="PF01416">
    <property type="entry name" value="PseudoU_synth_1"/>
    <property type="match status" value="2"/>
</dbReference>
<organism evidence="9">
    <name type="scientific">Candidatus Improbicoccus pseudotrichonymphae</name>
    <dbReference type="NCBI Taxonomy" id="3033792"/>
    <lineage>
        <taxon>Bacteria</taxon>
        <taxon>Bacillati</taxon>
        <taxon>Bacillota</taxon>
        <taxon>Clostridia</taxon>
        <taxon>Candidatus Improbicoccus</taxon>
    </lineage>
</organism>
<evidence type="ECO:0000313" key="9">
    <source>
        <dbReference type="EMBL" id="BED91585.1"/>
    </source>
</evidence>
<comment type="subunit">
    <text evidence="4">Homodimer.</text>
</comment>
<evidence type="ECO:0000256" key="4">
    <source>
        <dbReference type="HAMAP-Rule" id="MF_00171"/>
    </source>
</evidence>
<sequence length="259" mass="30048">MRNQEILGNVLMVISFDGGNYHGWQIQKNAVSIQEIFQECLAKVIGKAIDIKGCSRTDVGVHANVYCISADVPIKISEDNLIFALNNLLPNDIVVIKCLKTGENFHARYSCLAKEYVYKLYFSRIKDPFLNRKVFYYPRCLNIKLMKNAAKFFVGKHNFSSFYNKNNQKMDLDFTKNIFYFDIEKHEKIIEFRIKADGFLYNMIRIMIGTLIKISKDNLTPETVKFIMNKKDRKYAGPTVPACGLYINKIFYCSLDFNN</sequence>
<name>A0AA48IGM5_9FIRM</name>